<reference evidence="2 3" key="1">
    <citation type="submission" date="2015-09" db="EMBL/GenBank/DDBJ databases">
        <authorList>
            <consortium name="Swine Surveillance"/>
        </authorList>
    </citation>
    <scope>NUCLEOTIDE SEQUENCE [LARGE SCALE GENOMIC DNA]</scope>
    <source>
        <strain evidence="2 3">CECT 8383</strain>
    </source>
</reference>
<dbReference type="STRING" id="340021.TM5383_02543"/>
<proteinExistence type="predicted"/>
<gene>
    <name evidence="2" type="ORF">TM5383_02543</name>
</gene>
<keyword evidence="1" id="KW-0732">Signal</keyword>
<protein>
    <recommendedName>
        <fullName evidence="4">Secreted protein</fullName>
    </recommendedName>
</protein>
<feature type="chain" id="PRO_5006015803" description="Secreted protein" evidence="1">
    <location>
        <begin position="19"/>
        <end position="248"/>
    </location>
</feature>
<name>A0A0N7M274_9RHOB</name>
<feature type="signal peptide" evidence="1">
    <location>
        <begin position="1"/>
        <end position="18"/>
    </location>
</feature>
<dbReference type="EMBL" id="CYSF01000012">
    <property type="protein sequence ID" value="CUH85315.1"/>
    <property type="molecule type" value="Genomic_DNA"/>
</dbReference>
<dbReference type="RefSeq" id="WP_058319373.1">
    <property type="nucleotide sequence ID" value="NZ_CYSF01000012.1"/>
</dbReference>
<organism evidence="2 3">
    <name type="scientific">Thalassovita mediterranea</name>
    <dbReference type="NCBI Taxonomy" id="340021"/>
    <lineage>
        <taxon>Bacteria</taxon>
        <taxon>Pseudomonadati</taxon>
        <taxon>Pseudomonadota</taxon>
        <taxon>Alphaproteobacteria</taxon>
        <taxon>Rhodobacterales</taxon>
        <taxon>Roseobacteraceae</taxon>
        <taxon>Thalassovita</taxon>
    </lineage>
</organism>
<evidence type="ECO:0000313" key="3">
    <source>
        <dbReference type="Proteomes" id="UP000051681"/>
    </source>
</evidence>
<evidence type="ECO:0000256" key="1">
    <source>
        <dbReference type="SAM" id="SignalP"/>
    </source>
</evidence>
<dbReference type="OrthoDB" id="7869410at2"/>
<sequence length="248" mass="27536">MRWLFVLFLCLLASIAQAEDRFWLLWERYHQVGPDCPNGAGCLTKREFSSRPLSSENSADIYRMFGVMDPRSFGETFRSSDPAAPAVCDDQATELALGFDPLAVPQSLKIEALRGISTIHVDLTRLKPAPGHSTDFGPRVHRAFVAKLTAAGLRVVDADTIKTIPGQPTLNIFFSFNDPQGQCHYEYSVFASLTQDVMLARDIRIKINAGVWAYSTGSKDQTHSGDERAAILRVADALIRDHRQVNPN</sequence>
<evidence type="ECO:0000313" key="2">
    <source>
        <dbReference type="EMBL" id="CUH85315.1"/>
    </source>
</evidence>
<evidence type="ECO:0008006" key="4">
    <source>
        <dbReference type="Google" id="ProtNLM"/>
    </source>
</evidence>
<dbReference type="Proteomes" id="UP000051681">
    <property type="component" value="Unassembled WGS sequence"/>
</dbReference>
<dbReference type="AlphaFoldDB" id="A0A0N7M274"/>
<keyword evidence="3" id="KW-1185">Reference proteome</keyword>
<accession>A0A0N7M274</accession>